<feature type="chain" id="PRO_5042007833" description="IgGFc-binding protein N-terminal domain-containing protein" evidence="3">
    <location>
        <begin position="16"/>
        <end position="634"/>
    </location>
</feature>
<dbReference type="Pfam" id="PF17517">
    <property type="entry name" value="IgGFc_binding"/>
    <property type="match status" value="1"/>
</dbReference>
<dbReference type="EMBL" id="JAODUP010000784">
    <property type="protein sequence ID" value="KAK2144116.1"/>
    <property type="molecule type" value="Genomic_DNA"/>
</dbReference>
<evidence type="ECO:0000313" key="6">
    <source>
        <dbReference type="Proteomes" id="UP001208570"/>
    </source>
</evidence>
<feature type="transmembrane region" description="Helical" evidence="2">
    <location>
        <begin position="591"/>
        <end position="618"/>
    </location>
</feature>
<evidence type="ECO:0000313" key="5">
    <source>
        <dbReference type="EMBL" id="KAK2144116.1"/>
    </source>
</evidence>
<feature type="domain" description="IgGFc-binding protein N-terminal" evidence="4">
    <location>
        <begin position="116"/>
        <end position="415"/>
    </location>
</feature>
<dbReference type="PANTHER" id="PTHR46534">
    <property type="entry name" value="IGGFC_BINDING DOMAIN-CONTAINING PROTEIN"/>
    <property type="match status" value="1"/>
</dbReference>
<organism evidence="5 6">
    <name type="scientific">Paralvinella palmiformis</name>
    <dbReference type="NCBI Taxonomy" id="53620"/>
    <lineage>
        <taxon>Eukaryota</taxon>
        <taxon>Metazoa</taxon>
        <taxon>Spiralia</taxon>
        <taxon>Lophotrochozoa</taxon>
        <taxon>Annelida</taxon>
        <taxon>Polychaeta</taxon>
        <taxon>Sedentaria</taxon>
        <taxon>Canalipalpata</taxon>
        <taxon>Terebellida</taxon>
        <taxon>Terebelliformia</taxon>
        <taxon>Alvinellidae</taxon>
        <taxon>Paralvinella</taxon>
    </lineage>
</organism>
<feature type="region of interest" description="Disordered" evidence="1">
    <location>
        <begin position="488"/>
        <end position="514"/>
    </location>
</feature>
<accession>A0AAD9MUA9</accession>
<name>A0AAD9MUA9_9ANNE</name>
<keyword evidence="6" id="KW-1185">Reference proteome</keyword>
<comment type="caution">
    <text evidence="5">The sequence shown here is derived from an EMBL/GenBank/DDBJ whole genome shotgun (WGS) entry which is preliminary data.</text>
</comment>
<evidence type="ECO:0000256" key="2">
    <source>
        <dbReference type="SAM" id="Phobius"/>
    </source>
</evidence>
<evidence type="ECO:0000259" key="4">
    <source>
        <dbReference type="Pfam" id="PF17517"/>
    </source>
</evidence>
<dbReference type="AlphaFoldDB" id="A0AAD9MUA9"/>
<feature type="region of interest" description="Disordered" evidence="1">
    <location>
        <begin position="436"/>
        <end position="462"/>
    </location>
</feature>
<proteinExistence type="predicted"/>
<protein>
    <recommendedName>
        <fullName evidence="4">IgGFc-binding protein N-terminal domain-containing protein</fullName>
    </recommendedName>
</protein>
<gene>
    <name evidence="5" type="ORF">LSH36_784g01037</name>
</gene>
<evidence type="ECO:0000256" key="3">
    <source>
        <dbReference type="SAM" id="SignalP"/>
    </source>
</evidence>
<feature type="compositionally biased region" description="Polar residues" evidence="1">
    <location>
        <begin position="453"/>
        <end position="462"/>
    </location>
</feature>
<sequence length="634" mass="69505">MLLFLLTCFINASGGTNIGTRFVFNVISDVRCTSEVILSVTPLEPVDVDVSVRLPRMSDVEVVKATAYFGYWTNITLPSAVRVTQPAVNEKGIEVIATSPISLYMTECPQCGGRTTKILSTDELGTHYVVSSVRNSSTHIVSAVSLTAIGHHTQVTVTLVAVNSTSQISFDGVIYQAGETLHVELNCFQSLLLQYEPDESRIDIKSSSIVSVFIAEGINIGITVPKVAEHPPVVGAGPIIHQLVPVSKWGQDFLSFPFSQRGDNVHITAAENSTRISLSRRTSTTHLNVSTYLPINVHLPMGDFIYILSDKPLMVLQYVDDDCAMTSNRLEESCSTSNILMLPSVKTASHRYVLRPLIRDEGAPVEVNMMVKQGDDIRLNNETLSSAHKNVFNMTLYGISGDFNLYKLHLLASSGTMERNSDRFLLVTSTSAFIHTPTQGNLPPAKQPDLSPDNGTDSEQTGIPYQERPVQLVSSPVAEARAHLSLDTASSLANTSDATTEKSATSAYPPHRDHPQIQKIYNKNRLNDIYKPLKINLGPHYRRLPSPLQPTGVPFVVKSAKARKEVNFHEAESRSVSRDSDDDAPGLDITVIAVIVSLASAVILAFVFVFGFLMAEFLCRRNLFSLSRVSPYIE</sequence>
<keyword evidence="2" id="KW-0472">Membrane</keyword>
<dbReference type="Proteomes" id="UP001208570">
    <property type="component" value="Unassembled WGS sequence"/>
</dbReference>
<dbReference type="InterPro" id="IPR035234">
    <property type="entry name" value="IgGFc-bd_N"/>
</dbReference>
<feature type="signal peptide" evidence="3">
    <location>
        <begin position="1"/>
        <end position="15"/>
    </location>
</feature>
<dbReference type="PANTHER" id="PTHR46534:SF1">
    <property type="entry name" value="IGGFC-BINDING PROTEIN N-TERMINAL DOMAIN-CONTAINING PROTEIN"/>
    <property type="match status" value="1"/>
</dbReference>
<keyword evidence="2" id="KW-1133">Transmembrane helix</keyword>
<reference evidence="5" key="1">
    <citation type="journal article" date="2023" name="Mol. Biol. Evol.">
        <title>Third-Generation Sequencing Reveals the Adaptive Role of the Epigenome in Three Deep-Sea Polychaetes.</title>
        <authorList>
            <person name="Perez M."/>
            <person name="Aroh O."/>
            <person name="Sun Y."/>
            <person name="Lan Y."/>
            <person name="Juniper S.K."/>
            <person name="Young C.R."/>
            <person name="Angers B."/>
            <person name="Qian P.Y."/>
        </authorList>
    </citation>
    <scope>NUCLEOTIDE SEQUENCE</scope>
    <source>
        <strain evidence="5">P08H-3</strain>
    </source>
</reference>
<evidence type="ECO:0000256" key="1">
    <source>
        <dbReference type="SAM" id="MobiDB-lite"/>
    </source>
</evidence>
<keyword evidence="2" id="KW-0812">Transmembrane</keyword>
<keyword evidence="3" id="KW-0732">Signal</keyword>
<feature type="compositionally biased region" description="Polar residues" evidence="1">
    <location>
        <begin position="488"/>
        <end position="506"/>
    </location>
</feature>